<sequence length="28" mass="3560">MGNPRLEMRMRLRIRLNMWGMICRKFHL</sequence>
<dbReference type="AlphaFoldDB" id="A0A0A9BAK9"/>
<proteinExistence type="predicted"/>
<organism evidence="1">
    <name type="scientific">Arundo donax</name>
    <name type="common">Giant reed</name>
    <name type="synonym">Donax arundinaceus</name>
    <dbReference type="NCBI Taxonomy" id="35708"/>
    <lineage>
        <taxon>Eukaryota</taxon>
        <taxon>Viridiplantae</taxon>
        <taxon>Streptophyta</taxon>
        <taxon>Embryophyta</taxon>
        <taxon>Tracheophyta</taxon>
        <taxon>Spermatophyta</taxon>
        <taxon>Magnoliopsida</taxon>
        <taxon>Liliopsida</taxon>
        <taxon>Poales</taxon>
        <taxon>Poaceae</taxon>
        <taxon>PACMAD clade</taxon>
        <taxon>Arundinoideae</taxon>
        <taxon>Arundineae</taxon>
        <taxon>Arundo</taxon>
    </lineage>
</organism>
<accession>A0A0A9BAK9</accession>
<evidence type="ECO:0000313" key="1">
    <source>
        <dbReference type="EMBL" id="JAD59183.1"/>
    </source>
</evidence>
<dbReference type="EMBL" id="GBRH01238712">
    <property type="protein sequence ID" value="JAD59183.1"/>
    <property type="molecule type" value="Transcribed_RNA"/>
</dbReference>
<name>A0A0A9BAK9_ARUDO</name>
<reference evidence="1" key="2">
    <citation type="journal article" date="2015" name="Data Brief">
        <title>Shoot transcriptome of the giant reed, Arundo donax.</title>
        <authorList>
            <person name="Barrero R.A."/>
            <person name="Guerrero F.D."/>
            <person name="Moolhuijzen P."/>
            <person name="Goolsby J.A."/>
            <person name="Tidwell J."/>
            <person name="Bellgard S.E."/>
            <person name="Bellgard M.I."/>
        </authorList>
    </citation>
    <scope>NUCLEOTIDE SEQUENCE</scope>
    <source>
        <tissue evidence="1">Shoot tissue taken approximately 20 cm above the soil surface</tissue>
    </source>
</reference>
<protein>
    <submittedName>
        <fullName evidence="1">Uncharacterized protein</fullName>
    </submittedName>
</protein>
<reference evidence="1" key="1">
    <citation type="submission" date="2014-09" db="EMBL/GenBank/DDBJ databases">
        <authorList>
            <person name="Magalhaes I.L.F."/>
            <person name="Oliveira U."/>
            <person name="Santos F.R."/>
            <person name="Vidigal T.H.D.A."/>
            <person name="Brescovit A.D."/>
            <person name="Santos A.J."/>
        </authorList>
    </citation>
    <scope>NUCLEOTIDE SEQUENCE</scope>
    <source>
        <tissue evidence="1">Shoot tissue taken approximately 20 cm above the soil surface</tissue>
    </source>
</reference>